<sequence length="121" mass="14259">MEKEFEDYWNLHRARLIRRCPTSLKDERQNSSKMNTAGDWLLFIVPVVAMILFINHGFIKNEMINLVVTLVIGIIIYVLSDMLKPYVTGKRNVVDIDKDIKRHFYQIYKEKGLKALDDQNT</sequence>
<keyword evidence="3" id="KW-1185">Reference proteome</keyword>
<feature type="transmembrane region" description="Helical" evidence="1">
    <location>
        <begin position="40"/>
        <end position="58"/>
    </location>
</feature>
<evidence type="ECO:0000256" key="1">
    <source>
        <dbReference type="SAM" id="Phobius"/>
    </source>
</evidence>
<keyword evidence="1" id="KW-0812">Transmembrane</keyword>
<feature type="transmembrane region" description="Helical" evidence="1">
    <location>
        <begin position="64"/>
        <end position="83"/>
    </location>
</feature>
<dbReference type="RefSeq" id="WP_116617482.1">
    <property type="nucleotide sequence ID" value="NZ_CALDWB010000014.1"/>
</dbReference>
<keyword evidence="1" id="KW-1133">Transmembrane helix</keyword>
<proteinExistence type="predicted"/>
<name>A0A2U0TK55_9BACT</name>
<evidence type="ECO:0000313" key="3">
    <source>
        <dbReference type="Proteomes" id="UP000245870"/>
    </source>
</evidence>
<organism evidence="2 3">
    <name type="scientific">Hallella colorans</name>
    <dbReference type="NCBI Taxonomy" id="1703337"/>
    <lineage>
        <taxon>Bacteria</taxon>
        <taxon>Pseudomonadati</taxon>
        <taxon>Bacteroidota</taxon>
        <taxon>Bacteroidia</taxon>
        <taxon>Bacteroidales</taxon>
        <taxon>Prevotellaceae</taxon>
        <taxon>Hallella</taxon>
    </lineage>
</organism>
<dbReference type="Proteomes" id="UP000245870">
    <property type="component" value="Unassembled WGS sequence"/>
</dbReference>
<keyword evidence="1" id="KW-0472">Membrane</keyword>
<dbReference type="OrthoDB" id="1070384at2"/>
<gene>
    <name evidence="2" type="ORF">C7379_1343</name>
</gene>
<evidence type="ECO:0000313" key="2">
    <source>
        <dbReference type="EMBL" id="PVX43997.1"/>
    </source>
</evidence>
<accession>A0A2U0TK55</accession>
<dbReference type="AlphaFoldDB" id="A0A2U0TK55"/>
<protein>
    <submittedName>
        <fullName evidence="2">Uncharacterized protein</fullName>
    </submittedName>
</protein>
<comment type="caution">
    <text evidence="2">The sequence shown here is derived from an EMBL/GenBank/DDBJ whole genome shotgun (WGS) entry which is preliminary data.</text>
</comment>
<reference evidence="2 3" key="1">
    <citation type="submission" date="2018-05" db="EMBL/GenBank/DDBJ databases">
        <title>Genomic Encyclopedia of Type Strains, Phase IV (KMG-IV): sequencing the most valuable type-strain genomes for metagenomic binning, comparative biology and taxonomic classification.</title>
        <authorList>
            <person name="Goeker M."/>
        </authorList>
    </citation>
    <scope>NUCLEOTIDE SEQUENCE [LARGE SCALE GENOMIC DNA]</scope>
    <source>
        <strain evidence="2 3">DSM 100333</strain>
    </source>
</reference>
<dbReference type="EMBL" id="QENY01000034">
    <property type="protein sequence ID" value="PVX43997.1"/>
    <property type="molecule type" value="Genomic_DNA"/>
</dbReference>